<evidence type="ECO:0000256" key="4">
    <source>
        <dbReference type="ARBA" id="ARBA00023052"/>
    </source>
</evidence>
<evidence type="ECO:0000313" key="6">
    <source>
        <dbReference type="Proteomes" id="UP000027135"/>
    </source>
</evidence>
<dbReference type="GO" id="GO:0004591">
    <property type="term" value="F:oxoglutarate dehydrogenase (succinyl-transferring) activity"/>
    <property type="evidence" value="ECO:0007669"/>
    <property type="project" value="TreeGrafter"/>
</dbReference>
<gene>
    <name evidence="5" type="ORF">L798_02738</name>
</gene>
<reference evidence="5 6" key="1">
    <citation type="journal article" date="2014" name="Nat. Commun.">
        <title>Molecular traces of alternative social organization in a termite genome.</title>
        <authorList>
            <person name="Terrapon N."/>
            <person name="Li C."/>
            <person name="Robertson H.M."/>
            <person name="Ji L."/>
            <person name="Meng X."/>
            <person name="Booth W."/>
            <person name="Chen Z."/>
            <person name="Childers C.P."/>
            <person name="Glastad K.M."/>
            <person name="Gokhale K."/>
            <person name="Gowin J."/>
            <person name="Gronenberg W."/>
            <person name="Hermansen R.A."/>
            <person name="Hu H."/>
            <person name="Hunt B.G."/>
            <person name="Huylmans A.K."/>
            <person name="Khalil S.M."/>
            <person name="Mitchell R.D."/>
            <person name="Munoz-Torres M.C."/>
            <person name="Mustard J.A."/>
            <person name="Pan H."/>
            <person name="Reese J.T."/>
            <person name="Scharf M.E."/>
            <person name="Sun F."/>
            <person name="Vogel H."/>
            <person name="Xiao J."/>
            <person name="Yang W."/>
            <person name="Yang Z."/>
            <person name="Yang Z."/>
            <person name="Zhou J."/>
            <person name="Zhu J."/>
            <person name="Brent C.S."/>
            <person name="Elsik C.G."/>
            <person name="Goodisman M.A."/>
            <person name="Liberles D.A."/>
            <person name="Roe R.M."/>
            <person name="Vargo E.L."/>
            <person name="Vilcinskas A."/>
            <person name="Wang J."/>
            <person name="Bornberg-Bauer E."/>
            <person name="Korb J."/>
            <person name="Zhang G."/>
            <person name="Liebig J."/>
        </authorList>
    </citation>
    <scope>NUCLEOTIDE SEQUENCE [LARGE SCALE GENOMIC DNA]</scope>
    <source>
        <tissue evidence="5">Whole organism</tissue>
    </source>
</reference>
<dbReference type="GO" id="GO:0006099">
    <property type="term" value="P:tricarboxylic acid cycle"/>
    <property type="evidence" value="ECO:0007669"/>
    <property type="project" value="TreeGrafter"/>
</dbReference>
<keyword evidence="4" id="KW-0786">Thiamine pyrophosphate</keyword>
<comment type="similarity">
    <text evidence="2">Belongs to the alpha-ketoglutarate dehydrogenase family.</text>
</comment>
<dbReference type="PANTHER" id="PTHR23152">
    <property type="entry name" value="2-OXOGLUTARATE DEHYDROGENASE"/>
    <property type="match status" value="1"/>
</dbReference>
<dbReference type="Gene3D" id="3.40.50.970">
    <property type="match status" value="1"/>
</dbReference>
<dbReference type="STRING" id="136037.A0A067RNV4"/>
<dbReference type="InParanoid" id="A0A067RNV4"/>
<dbReference type="eggNOG" id="KOG0450">
    <property type="taxonomic scope" value="Eukaryota"/>
</dbReference>
<keyword evidence="6" id="KW-1185">Reference proteome</keyword>
<sequence>MNRKQRCQLLHYICNSDSIKVCYRHNGNNEIDEPMFPQPSMYRKVKHTSPVLDKYSERLIQ</sequence>
<evidence type="ECO:0000256" key="2">
    <source>
        <dbReference type="ARBA" id="ARBA00006936"/>
    </source>
</evidence>
<dbReference type="GO" id="GO:0045252">
    <property type="term" value="C:oxoglutarate dehydrogenase complex"/>
    <property type="evidence" value="ECO:0007669"/>
    <property type="project" value="TreeGrafter"/>
</dbReference>
<comment type="cofactor">
    <cofactor evidence="1">
        <name>thiamine diphosphate</name>
        <dbReference type="ChEBI" id="CHEBI:58937"/>
    </cofactor>
</comment>
<dbReference type="PANTHER" id="PTHR23152:SF4">
    <property type="entry name" value="2-OXOADIPATE DEHYDROGENASE COMPLEX COMPONENT E1"/>
    <property type="match status" value="1"/>
</dbReference>
<evidence type="ECO:0000313" key="5">
    <source>
        <dbReference type="EMBL" id="KDR22290.1"/>
    </source>
</evidence>
<dbReference type="InterPro" id="IPR011603">
    <property type="entry name" value="2oxoglutarate_DH_E1"/>
</dbReference>
<dbReference type="EMBL" id="KK852512">
    <property type="protein sequence ID" value="KDR22290.1"/>
    <property type="molecule type" value="Genomic_DNA"/>
</dbReference>
<proteinExistence type="inferred from homology"/>
<accession>A0A067RNV4</accession>
<name>A0A067RNV4_ZOONE</name>
<dbReference type="GO" id="GO:0030976">
    <property type="term" value="F:thiamine pyrophosphate binding"/>
    <property type="evidence" value="ECO:0007669"/>
    <property type="project" value="InterPro"/>
</dbReference>
<evidence type="ECO:0000256" key="3">
    <source>
        <dbReference type="ARBA" id="ARBA00023002"/>
    </source>
</evidence>
<dbReference type="AlphaFoldDB" id="A0A067RNV4"/>
<evidence type="ECO:0000256" key="1">
    <source>
        <dbReference type="ARBA" id="ARBA00001964"/>
    </source>
</evidence>
<dbReference type="GO" id="GO:0005739">
    <property type="term" value="C:mitochondrion"/>
    <property type="evidence" value="ECO:0007669"/>
    <property type="project" value="TreeGrafter"/>
</dbReference>
<protein>
    <submittedName>
        <fullName evidence="5">2-oxoglutarate dehydrogenase E1 component, mitochondrial</fullName>
    </submittedName>
</protein>
<organism evidence="5 6">
    <name type="scientific">Zootermopsis nevadensis</name>
    <name type="common">Dampwood termite</name>
    <dbReference type="NCBI Taxonomy" id="136037"/>
    <lineage>
        <taxon>Eukaryota</taxon>
        <taxon>Metazoa</taxon>
        <taxon>Ecdysozoa</taxon>
        <taxon>Arthropoda</taxon>
        <taxon>Hexapoda</taxon>
        <taxon>Insecta</taxon>
        <taxon>Pterygota</taxon>
        <taxon>Neoptera</taxon>
        <taxon>Polyneoptera</taxon>
        <taxon>Dictyoptera</taxon>
        <taxon>Blattodea</taxon>
        <taxon>Blattoidea</taxon>
        <taxon>Termitoidae</taxon>
        <taxon>Termopsidae</taxon>
        <taxon>Zootermopsis</taxon>
    </lineage>
</organism>
<dbReference type="Proteomes" id="UP000027135">
    <property type="component" value="Unassembled WGS sequence"/>
</dbReference>
<keyword evidence="3" id="KW-0560">Oxidoreductase</keyword>